<keyword evidence="6" id="KW-0106">Calcium</keyword>
<gene>
    <name evidence="15" type="ORF">Ae201684_013810</name>
</gene>
<evidence type="ECO:0000313" key="15">
    <source>
        <dbReference type="EMBL" id="KAF0728447.1"/>
    </source>
</evidence>
<dbReference type="InterPro" id="IPR002048">
    <property type="entry name" value="EF_hand_dom"/>
</dbReference>
<dbReference type="Gene3D" id="3.30.460.20">
    <property type="entry name" value="CorA soluble domain-like"/>
    <property type="match status" value="1"/>
</dbReference>
<comment type="similarity">
    <text evidence="2">Belongs to the CorA metal ion transporter (MIT) (TC 1.A.35) family.</text>
</comment>
<dbReference type="Gene3D" id="1.10.238.10">
    <property type="entry name" value="EF-hand"/>
    <property type="match status" value="1"/>
</dbReference>
<dbReference type="Proteomes" id="UP000481153">
    <property type="component" value="Unassembled WGS sequence"/>
</dbReference>
<comment type="function">
    <text evidence="12">Mediates influx of magnesium ions. Alternates between open and closed states. Activated by low cytoplasmic Mg(2+) levels. Inactive when cytoplasmic Mg(2+) levels are high.</text>
</comment>
<dbReference type="GO" id="GO:0015087">
    <property type="term" value="F:cobalt ion transmembrane transporter activity"/>
    <property type="evidence" value="ECO:0007669"/>
    <property type="project" value="TreeGrafter"/>
</dbReference>
<evidence type="ECO:0000313" key="16">
    <source>
        <dbReference type="Proteomes" id="UP000481153"/>
    </source>
</evidence>
<dbReference type="Pfam" id="PF01544">
    <property type="entry name" value="CorA"/>
    <property type="match status" value="2"/>
</dbReference>
<comment type="subcellular location">
    <subcellularLocation>
        <location evidence="1">Cell membrane</location>
        <topology evidence="1">Multi-pass membrane protein</topology>
    </subcellularLocation>
</comment>
<feature type="transmembrane region" description="Helical" evidence="13">
    <location>
        <begin position="462"/>
        <end position="485"/>
    </location>
</feature>
<dbReference type="AlphaFoldDB" id="A0A6G0WM99"/>
<evidence type="ECO:0000256" key="3">
    <source>
        <dbReference type="ARBA" id="ARBA00022448"/>
    </source>
</evidence>
<keyword evidence="16" id="KW-1185">Reference proteome</keyword>
<dbReference type="SUPFAM" id="SSF47473">
    <property type="entry name" value="EF-hand"/>
    <property type="match status" value="1"/>
</dbReference>
<keyword evidence="3" id="KW-0813">Transport</keyword>
<dbReference type="PANTHER" id="PTHR46494">
    <property type="entry name" value="CORA FAMILY METAL ION TRANSPORTER (EUROFUNG)"/>
    <property type="match status" value="1"/>
</dbReference>
<dbReference type="FunFam" id="1.20.58.340:FF:000004">
    <property type="entry name" value="Magnesium transport protein CorA"/>
    <property type="match status" value="1"/>
</dbReference>
<keyword evidence="5 13" id="KW-0812">Transmembrane</keyword>
<evidence type="ECO:0000256" key="7">
    <source>
        <dbReference type="ARBA" id="ARBA00022842"/>
    </source>
</evidence>
<dbReference type="InterPro" id="IPR018247">
    <property type="entry name" value="EF_Hand_1_Ca_BS"/>
</dbReference>
<evidence type="ECO:0000256" key="2">
    <source>
        <dbReference type="ARBA" id="ARBA00009765"/>
    </source>
</evidence>
<dbReference type="GO" id="GO:0050897">
    <property type="term" value="F:cobalt ion binding"/>
    <property type="evidence" value="ECO:0007669"/>
    <property type="project" value="TreeGrafter"/>
</dbReference>
<sequence length="524" mass="60987">MPTFTVADAQCMEWDYAHVPVEGKNRTESDFNQVDFEELGVLLDPFYDVTTGRLKRMFRLFAPHGEEKVSYDAFHEGLSALGISPPPDISFEDFVHKIDGDHDGTIDLEEFIHVVQMIKQAHLFKPEHIAADSQTSDTILRVVDYSPTSIHTIAPVTKLQSFMFSSKPTWAKVRWVHLAGFRRSDDINLRRLAIKYQLHPLALEDCLNKDDIIRCKYEHYEDHTFLCLPVIRPVDKEKKLEIESLVNRHRYDLFTKDRSLRTPSRLTKPKRRVDHAEKLDKLRVLMRKPQQLCVFICRGETVLSIQEEADDNEATGFPLWQLVFKNQMAKSYSKIRNHESSFLVISILNAVVDEMMPLVSVFEVQLTMLGKVLRAEGVKFNSKRLARAKKNMIALEKIVRPLVDLVDGQLMDEFDKGESRNYLRDIRDHLKQMASSLKESHRELSMLVEEDKQIRLQHKDDVLYIMTVSATLFLPGTFLTGLYGMNFDNMPELHTQYGYFVWWIVFLTIISSLFTYLRVVKKWI</sequence>
<evidence type="ECO:0000256" key="8">
    <source>
        <dbReference type="ARBA" id="ARBA00022989"/>
    </source>
</evidence>
<organism evidence="15 16">
    <name type="scientific">Aphanomyces euteiches</name>
    <dbReference type="NCBI Taxonomy" id="100861"/>
    <lineage>
        <taxon>Eukaryota</taxon>
        <taxon>Sar</taxon>
        <taxon>Stramenopiles</taxon>
        <taxon>Oomycota</taxon>
        <taxon>Saprolegniomycetes</taxon>
        <taxon>Saprolegniales</taxon>
        <taxon>Verrucalvaceae</taxon>
        <taxon>Aphanomyces</taxon>
    </lineage>
</organism>
<dbReference type="InterPro" id="IPR011992">
    <property type="entry name" value="EF-hand-dom_pair"/>
</dbReference>
<evidence type="ECO:0000256" key="9">
    <source>
        <dbReference type="ARBA" id="ARBA00023065"/>
    </source>
</evidence>
<feature type="transmembrane region" description="Helical" evidence="13">
    <location>
        <begin position="497"/>
        <end position="517"/>
    </location>
</feature>
<evidence type="ECO:0000256" key="11">
    <source>
        <dbReference type="ARBA" id="ARBA00034269"/>
    </source>
</evidence>
<dbReference type="GO" id="GO:0005509">
    <property type="term" value="F:calcium ion binding"/>
    <property type="evidence" value="ECO:0007669"/>
    <property type="project" value="InterPro"/>
</dbReference>
<keyword evidence="10 13" id="KW-0472">Membrane</keyword>
<dbReference type="GO" id="GO:0005886">
    <property type="term" value="C:plasma membrane"/>
    <property type="evidence" value="ECO:0007669"/>
    <property type="project" value="UniProtKB-SubCell"/>
</dbReference>
<dbReference type="CDD" id="cd00051">
    <property type="entry name" value="EFh"/>
    <property type="match status" value="1"/>
</dbReference>
<protein>
    <recommendedName>
        <fullName evidence="14">EF-hand domain-containing protein</fullName>
    </recommendedName>
</protein>
<dbReference type="InterPro" id="IPR045861">
    <property type="entry name" value="CorA_cytoplasmic_dom"/>
</dbReference>
<dbReference type="PANTHER" id="PTHR46494:SF1">
    <property type="entry name" value="CORA FAMILY METAL ION TRANSPORTER (EUROFUNG)"/>
    <property type="match status" value="1"/>
</dbReference>
<feature type="domain" description="EF-hand" evidence="14">
    <location>
        <begin position="86"/>
        <end position="121"/>
    </location>
</feature>
<evidence type="ECO:0000256" key="5">
    <source>
        <dbReference type="ARBA" id="ARBA00022692"/>
    </source>
</evidence>
<accession>A0A6G0WM99</accession>
<dbReference type="SUPFAM" id="SSF143865">
    <property type="entry name" value="CorA soluble domain-like"/>
    <property type="match status" value="1"/>
</dbReference>
<dbReference type="Gene3D" id="1.20.58.340">
    <property type="entry name" value="Magnesium transport protein CorA, transmembrane region"/>
    <property type="match status" value="2"/>
</dbReference>
<comment type="catalytic activity">
    <reaction evidence="11">
        <text>Mg(2+)(in) = Mg(2+)(out)</text>
        <dbReference type="Rhea" id="RHEA:29827"/>
        <dbReference type="ChEBI" id="CHEBI:18420"/>
    </reaction>
</comment>
<evidence type="ECO:0000256" key="6">
    <source>
        <dbReference type="ARBA" id="ARBA00022837"/>
    </source>
</evidence>
<dbReference type="InterPro" id="IPR002523">
    <property type="entry name" value="MgTranspt_CorA/ZnTranspt_ZntB"/>
</dbReference>
<comment type="caution">
    <text evidence="15">The sequence shown here is derived from an EMBL/GenBank/DDBJ whole genome shotgun (WGS) entry which is preliminary data.</text>
</comment>
<evidence type="ECO:0000256" key="13">
    <source>
        <dbReference type="SAM" id="Phobius"/>
    </source>
</evidence>
<keyword evidence="8 13" id="KW-1133">Transmembrane helix</keyword>
<dbReference type="SMART" id="SM00054">
    <property type="entry name" value="EFh"/>
    <property type="match status" value="2"/>
</dbReference>
<name>A0A6G0WM99_9STRA</name>
<dbReference type="GO" id="GO:0000287">
    <property type="term" value="F:magnesium ion binding"/>
    <property type="evidence" value="ECO:0007669"/>
    <property type="project" value="TreeGrafter"/>
</dbReference>
<dbReference type="EMBL" id="VJMJ01000178">
    <property type="protein sequence ID" value="KAF0728447.1"/>
    <property type="molecule type" value="Genomic_DNA"/>
</dbReference>
<keyword evidence="4" id="KW-1003">Cell membrane</keyword>
<dbReference type="PROSITE" id="PS50222">
    <property type="entry name" value="EF_HAND_2"/>
    <property type="match status" value="1"/>
</dbReference>
<keyword evidence="9" id="KW-0406">Ion transport</keyword>
<evidence type="ECO:0000256" key="4">
    <source>
        <dbReference type="ARBA" id="ARBA00022475"/>
    </source>
</evidence>
<dbReference type="SUPFAM" id="SSF144083">
    <property type="entry name" value="Magnesium transport protein CorA, transmembrane region"/>
    <property type="match status" value="1"/>
</dbReference>
<evidence type="ECO:0000256" key="10">
    <source>
        <dbReference type="ARBA" id="ARBA00023136"/>
    </source>
</evidence>
<dbReference type="VEuPathDB" id="FungiDB:AeMF1_014882"/>
<reference evidence="15 16" key="1">
    <citation type="submission" date="2019-07" db="EMBL/GenBank/DDBJ databases">
        <title>Genomics analysis of Aphanomyces spp. identifies a new class of oomycete effector associated with host adaptation.</title>
        <authorList>
            <person name="Gaulin E."/>
        </authorList>
    </citation>
    <scope>NUCLEOTIDE SEQUENCE [LARGE SCALE GENOMIC DNA]</scope>
    <source>
        <strain evidence="15 16">ATCC 201684</strain>
    </source>
</reference>
<evidence type="ECO:0000256" key="12">
    <source>
        <dbReference type="ARBA" id="ARBA00045497"/>
    </source>
</evidence>
<evidence type="ECO:0000256" key="1">
    <source>
        <dbReference type="ARBA" id="ARBA00004651"/>
    </source>
</evidence>
<dbReference type="GO" id="GO:0015095">
    <property type="term" value="F:magnesium ion transmembrane transporter activity"/>
    <property type="evidence" value="ECO:0007669"/>
    <property type="project" value="TreeGrafter"/>
</dbReference>
<keyword evidence="7" id="KW-0460">Magnesium</keyword>
<proteinExistence type="inferred from homology"/>
<dbReference type="InterPro" id="IPR045863">
    <property type="entry name" value="CorA_TM1_TM2"/>
</dbReference>
<evidence type="ECO:0000259" key="14">
    <source>
        <dbReference type="PROSITE" id="PS50222"/>
    </source>
</evidence>
<dbReference type="PROSITE" id="PS00018">
    <property type="entry name" value="EF_HAND_1"/>
    <property type="match status" value="1"/>
</dbReference>